<proteinExistence type="predicted"/>
<gene>
    <name evidence="1" type="ORF">NX801_09130</name>
</gene>
<dbReference type="RefSeq" id="WP_258786757.1">
    <property type="nucleotide sequence ID" value="NZ_JANUGQ010000006.1"/>
</dbReference>
<organism evidence="1 2">
    <name type="scientific">Streptomyces pyxinae</name>
    <dbReference type="NCBI Taxonomy" id="2970734"/>
    <lineage>
        <taxon>Bacteria</taxon>
        <taxon>Bacillati</taxon>
        <taxon>Actinomycetota</taxon>
        <taxon>Actinomycetes</taxon>
        <taxon>Kitasatosporales</taxon>
        <taxon>Streptomycetaceae</taxon>
        <taxon>Streptomyces</taxon>
    </lineage>
</organism>
<protein>
    <submittedName>
        <fullName evidence="1">Uncharacterized protein</fullName>
    </submittedName>
</protein>
<name>A0ABT2CEN4_9ACTN</name>
<reference evidence="1" key="1">
    <citation type="submission" date="2022-08" db="EMBL/GenBank/DDBJ databases">
        <authorList>
            <person name="Somphong A."/>
            <person name="Phongsopitanun W."/>
        </authorList>
    </citation>
    <scope>NUCLEOTIDE SEQUENCE</scope>
    <source>
        <strain evidence="1">LP05-1</strain>
    </source>
</reference>
<evidence type="ECO:0000313" key="1">
    <source>
        <dbReference type="EMBL" id="MCS0635826.1"/>
    </source>
</evidence>
<comment type="caution">
    <text evidence="1">The sequence shown here is derived from an EMBL/GenBank/DDBJ whole genome shotgun (WGS) entry which is preliminary data.</text>
</comment>
<sequence>MQSVDKSSWDTAVRRLYVHACAYIATGPRRHENWVLDVLAVMGRVPDPRGWTVIDDAAENPDQMWSSVYPFEVHTVEYIAPRLKEIDRDSAENLLLAITEAGCTLSNLRYLDETPEELRAMAQTILARYGDAATYYTNVSKRGSAPGTLDFTLDSFGYSPMGVYMEDCGLVVVTDTEVGLFWNLAD</sequence>
<accession>A0ABT2CEN4</accession>
<dbReference type="EMBL" id="JANUGQ010000006">
    <property type="protein sequence ID" value="MCS0635826.1"/>
    <property type="molecule type" value="Genomic_DNA"/>
</dbReference>
<keyword evidence="2" id="KW-1185">Reference proteome</keyword>
<dbReference type="Proteomes" id="UP001431313">
    <property type="component" value="Unassembled WGS sequence"/>
</dbReference>
<evidence type="ECO:0000313" key="2">
    <source>
        <dbReference type="Proteomes" id="UP001431313"/>
    </source>
</evidence>